<dbReference type="RefSeq" id="WP_155160393.1">
    <property type="nucleotide sequence ID" value="NZ_JAWDET010000004.1"/>
</dbReference>
<evidence type="ECO:0000313" key="1">
    <source>
        <dbReference type="EMBL" id="MDU0239174.1"/>
    </source>
</evidence>
<comment type="caution">
    <text evidence="2">The sequence shown here is derived from an EMBL/GenBank/DDBJ whole genome shotgun (WGS) entry which is preliminary data.</text>
</comment>
<dbReference type="EMBL" id="JAWDET010000004">
    <property type="protein sequence ID" value="MDU0239174.1"/>
    <property type="molecule type" value="Genomic_DNA"/>
</dbReference>
<dbReference type="SUPFAM" id="SSF56925">
    <property type="entry name" value="OMPA-like"/>
    <property type="match status" value="1"/>
</dbReference>
<name>A0AAE4I2Q4_PHOVU</name>
<evidence type="ECO:0000313" key="2">
    <source>
        <dbReference type="EMBL" id="MDU0239185.1"/>
    </source>
</evidence>
<evidence type="ECO:0000313" key="3">
    <source>
        <dbReference type="Proteomes" id="UP001181239"/>
    </source>
</evidence>
<dbReference type="EMBL" id="JAWDET010000004">
    <property type="protein sequence ID" value="MDU0239185.1"/>
    <property type="molecule type" value="Genomic_DNA"/>
</dbReference>
<dbReference type="Gene3D" id="2.40.160.20">
    <property type="match status" value="1"/>
</dbReference>
<dbReference type="InterPro" id="IPR011250">
    <property type="entry name" value="OMP/PagP_B-barrel"/>
</dbReference>
<reference evidence="2" key="1">
    <citation type="submission" date="2023-10" db="EMBL/GenBank/DDBJ databases">
        <title>Genome of Potential pathogenic bacteria in Crohn's disease.</title>
        <authorList>
            <person name="Rodriguez-Palacios A."/>
        </authorList>
    </citation>
    <scope>NUCLEOTIDE SEQUENCE</scope>
    <source>
        <strain evidence="2">CavFT-hAR11</strain>
    </source>
</reference>
<accession>A0AAE4I2Q4</accession>
<protein>
    <recommendedName>
        <fullName evidence="4">Outer membrane protein beta-barrel domain-containing protein</fullName>
    </recommendedName>
</protein>
<organism evidence="2 3">
    <name type="scientific">Phocaeicola vulgatus</name>
    <name type="common">Bacteroides vulgatus</name>
    <dbReference type="NCBI Taxonomy" id="821"/>
    <lineage>
        <taxon>Bacteria</taxon>
        <taxon>Pseudomonadati</taxon>
        <taxon>Bacteroidota</taxon>
        <taxon>Bacteroidia</taxon>
        <taxon>Bacteroidales</taxon>
        <taxon>Bacteroidaceae</taxon>
        <taxon>Phocaeicola</taxon>
    </lineage>
</organism>
<dbReference type="AlphaFoldDB" id="A0AAE4I2Q4"/>
<sequence length="185" mass="20182">MKKIFISIIVSLITSISVAQSSYRGFVNTAYSFGSGEYGFNQWHINTVHGVVLFHNRLFIGGGIGLGISTESDRLKTYSLPVFADVRYTLSNLKVKPYIDMKIGYSELFDEEHDGGGDNSGGLYIFPSAGVSLPVARKTSIHVGVGYTYNRAKYEFSYIPGTGSLGRDSKRFNAGGLTLSVGFSF</sequence>
<dbReference type="Proteomes" id="UP001181239">
    <property type="component" value="Unassembled WGS sequence"/>
</dbReference>
<evidence type="ECO:0008006" key="4">
    <source>
        <dbReference type="Google" id="ProtNLM"/>
    </source>
</evidence>
<proteinExistence type="predicted"/>
<gene>
    <name evidence="1" type="ORF">RVH43_00600</name>
    <name evidence="2" type="ORF">RVH43_00655</name>
</gene>